<dbReference type="SUPFAM" id="SSF52540">
    <property type="entry name" value="P-loop containing nucleoside triphosphate hydrolases"/>
    <property type="match status" value="1"/>
</dbReference>
<dbReference type="PROSITE" id="PS50893">
    <property type="entry name" value="ABC_TRANSPORTER_2"/>
    <property type="match status" value="1"/>
</dbReference>
<dbReference type="FunFam" id="3.40.50.300:FF:000016">
    <property type="entry name" value="Oligopeptide ABC transporter ATP-binding component"/>
    <property type="match status" value="1"/>
</dbReference>
<dbReference type="NCBIfam" id="TIGR01727">
    <property type="entry name" value="oligo_HPY"/>
    <property type="match status" value="1"/>
</dbReference>
<dbReference type="Proteomes" id="UP000237749">
    <property type="component" value="Unassembled WGS sequence"/>
</dbReference>
<dbReference type="SMART" id="SM00382">
    <property type="entry name" value="AAA"/>
    <property type="match status" value="1"/>
</dbReference>
<dbReference type="PROSITE" id="PS00211">
    <property type="entry name" value="ABC_TRANSPORTER_1"/>
    <property type="match status" value="1"/>
</dbReference>
<dbReference type="PANTHER" id="PTHR43776">
    <property type="entry name" value="TRANSPORT ATP-BINDING PROTEIN"/>
    <property type="match status" value="1"/>
</dbReference>
<dbReference type="AlphaFoldDB" id="A0A2S6HVP9"/>
<feature type="domain" description="ABC transporter" evidence="5">
    <location>
        <begin position="9"/>
        <end position="253"/>
    </location>
</feature>
<keyword evidence="3" id="KW-0547">Nucleotide-binding</keyword>
<dbReference type="InterPro" id="IPR003593">
    <property type="entry name" value="AAA+_ATPase"/>
</dbReference>
<reference evidence="6 7" key="1">
    <citation type="submission" date="2018-02" db="EMBL/GenBank/DDBJ databases">
        <title>Genomic Encyclopedia of Archaeal and Bacterial Type Strains, Phase II (KMG-II): from individual species to whole genera.</title>
        <authorList>
            <person name="Goeker M."/>
        </authorList>
    </citation>
    <scope>NUCLEOTIDE SEQUENCE [LARGE SCALE GENOMIC DNA]</scope>
    <source>
        <strain evidence="6 7">DSM 3808</strain>
    </source>
</reference>
<dbReference type="GO" id="GO:0015833">
    <property type="term" value="P:peptide transport"/>
    <property type="evidence" value="ECO:0007669"/>
    <property type="project" value="InterPro"/>
</dbReference>
<dbReference type="Gene3D" id="3.40.50.300">
    <property type="entry name" value="P-loop containing nucleotide triphosphate hydrolases"/>
    <property type="match status" value="1"/>
</dbReference>
<dbReference type="GO" id="GO:0005524">
    <property type="term" value="F:ATP binding"/>
    <property type="evidence" value="ECO:0007669"/>
    <property type="project" value="UniProtKB-KW"/>
</dbReference>
<dbReference type="CDD" id="cd03257">
    <property type="entry name" value="ABC_NikE_OppD_transporters"/>
    <property type="match status" value="1"/>
</dbReference>
<keyword evidence="2" id="KW-0813">Transport</keyword>
<accession>A0A2S6HVP9</accession>
<comment type="similarity">
    <text evidence="1">Belongs to the ABC transporter superfamily.</text>
</comment>
<dbReference type="OrthoDB" id="1115710at2"/>
<evidence type="ECO:0000313" key="7">
    <source>
        <dbReference type="Proteomes" id="UP000237749"/>
    </source>
</evidence>
<proteinExistence type="inferred from homology"/>
<gene>
    <name evidence="6" type="ORF">BXY41_103187</name>
</gene>
<evidence type="ECO:0000256" key="3">
    <source>
        <dbReference type="ARBA" id="ARBA00022741"/>
    </source>
</evidence>
<comment type="caution">
    <text evidence="6">The sequence shown here is derived from an EMBL/GenBank/DDBJ whole genome shotgun (WGS) entry which is preliminary data.</text>
</comment>
<keyword evidence="7" id="KW-1185">Reference proteome</keyword>
<dbReference type="EMBL" id="PTJA01000003">
    <property type="protein sequence ID" value="PPK81977.1"/>
    <property type="molecule type" value="Genomic_DNA"/>
</dbReference>
<dbReference type="Pfam" id="PF08352">
    <property type="entry name" value="oligo_HPY"/>
    <property type="match status" value="1"/>
</dbReference>
<dbReference type="InterPro" id="IPR013563">
    <property type="entry name" value="Oligopep_ABC_C"/>
</dbReference>
<dbReference type="GO" id="GO:0055085">
    <property type="term" value="P:transmembrane transport"/>
    <property type="evidence" value="ECO:0007669"/>
    <property type="project" value="UniProtKB-ARBA"/>
</dbReference>
<dbReference type="Pfam" id="PF00005">
    <property type="entry name" value="ABC_tran"/>
    <property type="match status" value="1"/>
</dbReference>
<name>A0A2S6HVP9_9FIRM</name>
<evidence type="ECO:0000313" key="6">
    <source>
        <dbReference type="EMBL" id="PPK81977.1"/>
    </source>
</evidence>
<evidence type="ECO:0000256" key="4">
    <source>
        <dbReference type="ARBA" id="ARBA00022840"/>
    </source>
</evidence>
<dbReference type="InterPro" id="IPR027417">
    <property type="entry name" value="P-loop_NTPase"/>
</dbReference>
<dbReference type="InterPro" id="IPR017871">
    <property type="entry name" value="ABC_transporter-like_CS"/>
</dbReference>
<sequence length="327" mass="37243">MFEPDDLIIEARHLTKSYQLSRHRFLTACDDVSLNFYKNRTLGIVGESGCGKSTFIRMAVGLEKPTSGEILFHGKNITERKGEELRLSRRNIQMIFQDPGEAFHPRMKVKEIICEPLINFNLIKKNEIDSKARELLEMVELPGSFAERYAHDMSGGQRQRVGIARALALEPEVIICDEITSALDVSVQQTIVELLLDLQKRKQISIGFISHDLALVQQFAHQIAVMYLGNVVEILSGKEVGTKARHPYTQALLNSIFDLNMDFSKEIVSMESEIPSPLNIPDGCPFQNRCIHCMDICRAEKPGLWEIEPDHLAACHQFNRFNYREDK</sequence>
<dbReference type="PANTHER" id="PTHR43776:SF8">
    <property type="entry name" value="ABC TRANSPORTER, ATP-BINDING PROTEIN"/>
    <property type="match status" value="1"/>
</dbReference>
<keyword evidence="4 6" id="KW-0067">ATP-binding</keyword>
<dbReference type="InterPro" id="IPR003439">
    <property type="entry name" value="ABC_transporter-like_ATP-bd"/>
</dbReference>
<dbReference type="InterPro" id="IPR050319">
    <property type="entry name" value="ABC_transp_ATP-bind"/>
</dbReference>
<evidence type="ECO:0000256" key="2">
    <source>
        <dbReference type="ARBA" id="ARBA00022448"/>
    </source>
</evidence>
<organism evidence="6 7">
    <name type="scientific">Lacrimispora xylanisolvens</name>
    <dbReference type="NCBI Taxonomy" id="384636"/>
    <lineage>
        <taxon>Bacteria</taxon>
        <taxon>Bacillati</taxon>
        <taxon>Bacillota</taxon>
        <taxon>Clostridia</taxon>
        <taxon>Lachnospirales</taxon>
        <taxon>Lachnospiraceae</taxon>
        <taxon>Lacrimispora</taxon>
    </lineage>
</organism>
<dbReference type="RefSeq" id="WP_104436038.1">
    <property type="nucleotide sequence ID" value="NZ_PTJA01000003.1"/>
</dbReference>
<dbReference type="GO" id="GO:0016887">
    <property type="term" value="F:ATP hydrolysis activity"/>
    <property type="evidence" value="ECO:0007669"/>
    <property type="project" value="InterPro"/>
</dbReference>
<protein>
    <submittedName>
        <fullName evidence="6">Oligopeptide/dipeptide ABC transporter ATP-binding protein</fullName>
    </submittedName>
</protein>
<evidence type="ECO:0000259" key="5">
    <source>
        <dbReference type="PROSITE" id="PS50893"/>
    </source>
</evidence>
<evidence type="ECO:0000256" key="1">
    <source>
        <dbReference type="ARBA" id="ARBA00005417"/>
    </source>
</evidence>